<proteinExistence type="predicted"/>
<feature type="non-terminal residue" evidence="1">
    <location>
        <position position="191"/>
    </location>
</feature>
<gene>
    <name evidence="1" type="ORF">OY187_31215</name>
</gene>
<evidence type="ECO:0008006" key="3">
    <source>
        <dbReference type="Google" id="ProtNLM"/>
    </source>
</evidence>
<reference evidence="1" key="1">
    <citation type="submission" date="2022-12" db="EMBL/GenBank/DDBJ databases">
        <title>Whole genome sequence of Mycolicibacterium iranicum strain SBH312.</title>
        <authorList>
            <person name="Jani J."/>
            <person name="Arifin Mustapha Z."/>
            <person name="Ahmed K."/>
            <person name="Kai Ling C."/>
        </authorList>
    </citation>
    <scope>NUCLEOTIDE SEQUENCE</scope>
    <source>
        <strain evidence="1">SBH312</strain>
    </source>
</reference>
<dbReference type="EMBL" id="JAPQYE010000036">
    <property type="protein sequence ID" value="MCZ0732525.1"/>
    <property type="molecule type" value="Genomic_DNA"/>
</dbReference>
<accession>A0ABT4HR62</accession>
<evidence type="ECO:0000313" key="2">
    <source>
        <dbReference type="Proteomes" id="UP001084650"/>
    </source>
</evidence>
<dbReference type="Proteomes" id="UP001084650">
    <property type="component" value="Unassembled WGS sequence"/>
</dbReference>
<comment type="caution">
    <text evidence="1">The sequence shown here is derived from an EMBL/GenBank/DDBJ whole genome shotgun (WGS) entry which is preliminary data.</text>
</comment>
<organism evidence="1 2">
    <name type="scientific">Mycolicibacterium iranicum</name>
    <name type="common">Mycobacterium iranicum</name>
    <dbReference type="NCBI Taxonomy" id="912594"/>
    <lineage>
        <taxon>Bacteria</taxon>
        <taxon>Bacillati</taxon>
        <taxon>Actinomycetota</taxon>
        <taxon>Actinomycetes</taxon>
        <taxon>Mycobacteriales</taxon>
        <taxon>Mycobacteriaceae</taxon>
        <taxon>Mycolicibacterium</taxon>
    </lineage>
</organism>
<name>A0ABT4HR62_MYCIR</name>
<sequence>MTDGSSDTAVLGRSAFLKLEHGFAIRDRLRDVLAHEQAIEREYSRRDNSDEYTSRTAWAEWVLESDLDYTEAALLMGDFIHNLRAAMDHAIWAITPKHIQETKPTEVAFPLRSTEKSYTAWAKSRRQWYGPTVFEVLKSSQPFNAVGTGKLHPLHILQFLSNTDKGSVAKIVKLEHAWRRLDGRNDDGFQV</sequence>
<protein>
    <recommendedName>
        <fullName evidence="3">DUF222 domain-containing protein</fullName>
    </recommendedName>
</protein>
<keyword evidence="2" id="KW-1185">Reference proteome</keyword>
<evidence type="ECO:0000313" key="1">
    <source>
        <dbReference type="EMBL" id="MCZ0732525.1"/>
    </source>
</evidence>